<dbReference type="GO" id="GO:1990904">
    <property type="term" value="C:ribonucleoprotein complex"/>
    <property type="evidence" value="ECO:0007669"/>
    <property type="project" value="UniProtKB-KW"/>
</dbReference>
<dbReference type="Gene3D" id="2.30.30.30">
    <property type="match status" value="1"/>
</dbReference>
<evidence type="ECO:0000256" key="3">
    <source>
        <dbReference type="ARBA" id="ARBA00023274"/>
    </source>
</evidence>
<evidence type="ECO:0000256" key="5">
    <source>
        <dbReference type="HAMAP-Rule" id="MF_01326"/>
    </source>
</evidence>
<comment type="function">
    <text evidence="5">One of two assembly initiator proteins, it binds directly to the 5'-end of the 23S rRNA, where it nucleates assembly of the 50S subunit.</text>
</comment>
<evidence type="ECO:0000256" key="4">
    <source>
        <dbReference type="ARBA" id="ARBA00035206"/>
    </source>
</evidence>
<dbReference type="GO" id="GO:0006412">
    <property type="term" value="P:translation"/>
    <property type="evidence" value="ECO:0007669"/>
    <property type="project" value="UniProtKB-UniRule"/>
</dbReference>
<dbReference type="InterPro" id="IPR041988">
    <property type="entry name" value="Ribosomal_uL24_KOW"/>
</dbReference>
<dbReference type="PANTHER" id="PTHR12903">
    <property type="entry name" value="MITOCHONDRIAL RIBOSOMAL PROTEIN L24"/>
    <property type="match status" value="1"/>
</dbReference>
<dbReference type="Pfam" id="PF00467">
    <property type="entry name" value="KOW"/>
    <property type="match status" value="1"/>
</dbReference>
<evidence type="ECO:0000313" key="8">
    <source>
        <dbReference type="Proteomes" id="UP000464954"/>
    </source>
</evidence>
<keyword evidence="5" id="KW-0694">RNA-binding</keyword>
<dbReference type="NCBIfam" id="TIGR01079">
    <property type="entry name" value="rplX_bact"/>
    <property type="match status" value="1"/>
</dbReference>
<dbReference type="GO" id="GO:0005840">
    <property type="term" value="C:ribosome"/>
    <property type="evidence" value="ECO:0007669"/>
    <property type="project" value="UniProtKB-KW"/>
</dbReference>
<dbReference type="Proteomes" id="UP000464954">
    <property type="component" value="Chromosome"/>
</dbReference>
<dbReference type="InterPro" id="IPR008991">
    <property type="entry name" value="Translation_prot_SH3-like_sf"/>
</dbReference>
<name>A0A6P1M6M1_9BACT</name>
<evidence type="ECO:0000259" key="6">
    <source>
        <dbReference type="SMART" id="SM00739"/>
    </source>
</evidence>
<protein>
    <recommendedName>
        <fullName evidence="4 5">Large ribosomal subunit protein uL24</fullName>
    </recommendedName>
</protein>
<dbReference type="GO" id="GO:0019843">
    <property type="term" value="F:rRNA binding"/>
    <property type="evidence" value="ECO:0007669"/>
    <property type="project" value="UniProtKB-UniRule"/>
</dbReference>
<dbReference type="Pfam" id="PF17136">
    <property type="entry name" value="ribosomal_L24"/>
    <property type="match status" value="1"/>
</dbReference>
<dbReference type="KEGG" id="taer:GT409_01840"/>
<organism evidence="7 8">
    <name type="scientific">Tichowtungia aerotolerans</name>
    <dbReference type="NCBI Taxonomy" id="2697043"/>
    <lineage>
        <taxon>Bacteria</taxon>
        <taxon>Pseudomonadati</taxon>
        <taxon>Kiritimatiellota</taxon>
        <taxon>Tichowtungiia</taxon>
        <taxon>Tichowtungiales</taxon>
        <taxon>Tichowtungiaceae</taxon>
        <taxon>Tichowtungia</taxon>
    </lineage>
</organism>
<dbReference type="GO" id="GO:0003735">
    <property type="term" value="F:structural constituent of ribosome"/>
    <property type="evidence" value="ECO:0007669"/>
    <property type="project" value="InterPro"/>
</dbReference>
<dbReference type="CDD" id="cd06089">
    <property type="entry name" value="KOW_RPL26"/>
    <property type="match status" value="1"/>
</dbReference>
<gene>
    <name evidence="5" type="primary">rplX</name>
    <name evidence="7" type="ORF">GT409_01840</name>
</gene>
<keyword evidence="3 5" id="KW-0687">Ribonucleoprotein</keyword>
<dbReference type="HAMAP" id="MF_01326_B">
    <property type="entry name" value="Ribosomal_uL24_B"/>
    <property type="match status" value="1"/>
</dbReference>
<reference evidence="7 8" key="1">
    <citation type="submission" date="2020-01" db="EMBL/GenBank/DDBJ databases">
        <title>Ponticoccus aerotolerans gen. nov., sp. nov., an anaerobic bacterium and proposal of Ponticoccusceae fam. nov., Ponticoccusles ord. nov. and Ponticoccuse classis nov. in the phylum Kiritimatiellaeota.</title>
        <authorList>
            <person name="Zhou L.Y."/>
            <person name="Du Z.J."/>
        </authorList>
    </citation>
    <scope>NUCLEOTIDE SEQUENCE [LARGE SCALE GENOMIC DNA]</scope>
    <source>
        <strain evidence="7 8">S-5007</strain>
    </source>
</reference>
<dbReference type="SUPFAM" id="SSF50104">
    <property type="entry name" value="Translation proteins SH3-like domain"/>
    <property type="match status" value="1"/>
</dbReference>
<keyword evidence="5" id="KW-0699">rRNA-binding</keyword>
<comment type="subunit">
    <text evidence="5">Part of the 50S ribosomal subunit.</text>
</comment>
<feature type="domain" description="KOW" evidence="6">
    <location>
        <begin position="4"/>
        <end position="31"/>
    </location>
</feature>
<comment type="similarity">
    <text evidence="1 5">Belongs to the universal ribosomal protein uL24 family.</text>
</comment>
<sequence length="74" mass="7947">MAQKIKKGDSVQAIAGEDKGNTGKVLQVLPESGCALVEGLNFVKKHIRKTQDNPQGGVIEKEAPIHLSNLKKVN</sequence>
<comment type="function">
    <text evidence="5">One of the proteins that surrounds the polypeptide exit tunnel on the outside of the subunit.</text>
</comment>
<dbReference type="InterPro" id="IPR003256">
    <property type="entry name" value="Ribosomal_uL24"/>
</dbReference>
<evidence type="ECO:0000313" key="7">
    <source>
        <dbReference type="EMBL" id="QHI68244.1"/>
    </source>
</evidence>
<evidence type="ECO:0000256" key="2">
    <source>
        <dbReference type="ARBA" id="ARBA00022980"/>
    </source>
</evidence>
<proteinExistence type="inferred from homology"/>
<dbReference type="InterPro" id="IPR014722">
    <property type="entry name" value="Rib_uL2_dom2"/>
</dbReference>
<keyword evidence="2 5" id="KW-0689">Ribosomal protein</keyword>
<dbReference type="InterPro" id="IPR005824">
    <property type="entry name" value="KOW"/>
</dbReference>
<evidence type="ECO:0000256" key="1">
    <source>
        <dbReference type="ARBA" id="ARBA00010618"/>
    </source>
</evidence>
<keyword evidence="8" id="KW-1185">Reference proteome</keyword>
<dbReference type="AlphaFoldDB" id="A0A6P1M6M1"/>
<accession>A0A6P1M6M1</accession>
<dbReference type="InterPro" id="IPR057264">
    <property type="entry name" value="Ribosomal_uL24_C"/>
</dbReference>
<dbReference type="SMART" id="SM00739">
    <property type="entry name" value="KOW"/>
    <property type="match status" value="1"/>
</dbReference>
<dbReference type="EMBL" id="CP047593">
    <property type="protein sequence ID" value="QHI68244.1"/>
    <property type="molecule type" value="Genomic_DNA"/>
</dbReference>